<dbReference type="OrthoDB" id="6283463at2759"/>
<evidence type="ECO:0000256" key="1">
    <source>
        <dbReference type="ARBA" id="ARBA00004123"/>
    </source>
</evidence>
<keyword evidence="3" id="KW-0539">Nucleus</keyword>
<dbReference type="PROSITE" id="PS51634">
    <property type="entry name" value="CRC"/>
    <property type="match status" value="1"/>
</dbReference>
<protein>
    <recommendedName>
        <fullName evidence="5">CRC domain-containing protein</fullName>
    </recommendedName>
</protein>
<dbReference type="AlphaFoldDB" id="A0A0K2T0E9"/>
<organism evidence="6">
    <name type="scientific">Lepeophtheirus salmonis</name>
    <name type="common">Salmon louse</name>
    <name type="synonym">Caligus salmonis</name>
    <dbReference type="NCBI Taxonomy" id="72036"/>
    <lineage>
        <taxon>Eukaryota</taxon>
        <taxon>Metazoa</taxon>
        <taxon>Ecdysozoa</taxon>
        <taxon>Arthropoda</taxon>
        <taxon>Crustacea</taxon>
        <taxon>Multicrustacea</taxon>
        <taxon>Hexanauplia</taxon>
        <taxon>Copepoda</taxon>
        <taxon>Siphonostomatoida</taxon>
        <taxon>Caligidae</taxon>
        <taxon>Lepeophtheirus</taxon>
    </lineage>
</organism>
<dbReference type="InterPro" id="IPR028307">
    <property type="entry name" value="Lin-54_fam"/>
</dbReference>
<evidence type="ECO:0000259" key="5">
    <source>
        <dbReference type="PROSITE" id="PS51634"/>
    </source>
</evidence>
<dbReference type="InterPro" id="IPR005172">
    <property type="entry name" value="CRC"/>
</dbReference>
<comment type="similarity">
    <text evidence="2">Belongs to the lin-54 family.</text>
</comment>
<dbReference type="PANTHER" id="PTHR12446">
    <property type="entry name" value="TESMIN/TSO1-RELATED"/>
    <property type="match status" value="1"/>
</dbReference>
<reference evidence="6" key="1">
    <citation type="submission" date="2014-05" db="EMBL/GenBank/DDBJ databases">
        <authorList>
            <person name="Chronopoulou M."/>
        </authorList>
    </citation>
    <scope>NUCLEOTIDE SEQUENCE</scope>
    <source>
        <tissue evidence="6">Whole organism</tissue>
    </source>
</reference>
<dbReference type="PANTHER" id="PTHR12446:SF34">
    <property type="entry name" value="PROTEIN LIN-54 HOMOLOG"/>
    <property type="match status" value="1"/>
</dbReference>
<dbReference type="GO" id="GO:0006355">
    <property type="term" value="P:regulation of DNA-templated transcription"/>
    <property type="evidence" value="ECO:0007669"/>
    <property type="project" value="TreeGrafter"/>
</dbReference>
<comment type="subcellular location">
    <subcellularLocation>
        <location evidence="1">Nucleus</location>
    </subcellularLocation>
</comment>
<dbReference type="GO" id="GO:0005634">
    <property type="term" value="C:nucleus"/>
    <property type="evidence" value="ECO:0007669"/>
    <property type="project" value="UniProtKB-SubCell"/>
</dbReference>
<accession>A0A0K2T0E9</accession>
<evidence type="ECO:0000256" key="4">
    <source>
        <dbReference type="SAM" id="MobiDB-lite"/>
    </source>
</evidence>
<proteinExistence type="inferred from homology"/>
<dbReference type="RefSeq" id="XP_040580781.1">
    <property type="nucleotide sequence ID" value="XM_040724847.2"/>
</dbReference>
<dbReference type="SMART" id="SM01114">
    <property type="entry name" value="CXC"/>
    <property type="match status" value="2"/>
</dbReference>
<evidence type="ECO:0000256" key="3">
    <source>
        <dbReference type="ARBA" id="ARBA00023242"/>
    </source>
</evidence>
<sequence length="601" mass="65106">MEAGKETKSTNNPGEDGLEDVVKTLYLDAQEAKSDEAKSSEDLREDNDVITVPKSTSQQPTIRLAKSLQVHHSNILKPMASWKPLNSSSISTSKETTVDSTSGIKILSPYSSSSRLPQQVKIIKGNETRQLSLAQATELGLMISSSSNSSPIKTTQVIKSSSPIKPLLTSTSGKASPKAIVIGSQNSSGKQVIIQPGSDSQRIIRLPPQPNSSSSASNIIQLNSSKVQYVKVALPPNNKSQVVSSESLKIALPPSSKSVQQRKILPAQRVILPTSPALSSPGSGGASSRYLPIAPLIEFKDQEDGKLVLENLSSTPSTSSSSTSNIQSPAAATLEVSSGVRLRKPCNCSKSQCLKLYCECFANGKFCYNCNCFNCYNNIKHEEDRQRSIRSCLERNPNAFRPKIGRGGNNEGERVHHKGCNCKRSSCLKNYCECYEAKIPCTEACRCVACKNVEEFSSLSGSGSGPTVLGSTHNDISVNKNANTLTENLQNSNSNTHFEEAAIAEEPTDQQIILPMLKKEIKPSLKSKLTPFISLSNESPKVDKKSFNFVTNEVISATCQCLLTQAEEAEKNELSESQIEGLILEEFGRCLKQIIDISKKP</sequence>
<evidence type="ECO:0000256" key="2">
    <source>
        <dbReference type="ARBA" id="ARBA00007267"/>
    </source>
</evidence>
<dbReference type="InterPro" id="IPR033467">
    <property type="entry name" value="Tesmin/TSO1-like_CXC"/>
</dbReference>
<feature type="region of interest" description="Disordered" evidence="4">
    <location>
        <begin position="1"/>
        <end position="58"/>
    </location>
</feature>
<feature type="compositionally biased region" description="Basic and acidic residues" evidence="4">
    <location>
        <begin position="30"/>
        <end position="42"/>
    </location>
</feature>
<dbReference type="Pfam" id="PF03638">
    <property type="entry name" value="TCR"/>
    <property type="match status" value="2"/>
</dbReference>
<dbReference type="GeneID" id="121129165"/>
<dbReference type="EMBL" id="HACA01002143">
    <property type="protein sequence ID" value="CDW19504.1"/>
    <property type="molecule type" value="Transcribed_RNA"/>
</dbReference>
<evidence type="ECO:0000313" key="6">
    <source>
        <dbReference type="EMBL" id="CDW19504.1"/>
    </source>
</evidence>
<feature type="domain" description="CRC" evidence="5">
    <location>
        <begin position="342"/>
        <end position="455"/>
    </location>
</feature>
<dbReference type="KEGG" id="lsm:121129165"/>
<name>A0A0K2T0E9_LEPSM</name>